<evidence type="ECO:0000259" key="1">
    <source>
        <dbReference type="Pfam" id="PF21834"/>
    </source>
</evidence>
<evidence type="ECO:0000313" key="2">
    <source>
        <dbReference type="EMBL" id="GGD16230.1"/>
    </source>
</evidence>
<proteinExistence type="predicted"/>
<dbReference type="EMBL" id="BMJJ01000003">
    <property type="protein sequence ID" value="GGD16230.1"/>
    <property type="molecule type" value="Genomic_DNA"/>
</dbReference>
<keyword evidence="3" id="KW-1185">Reference proteome</keyword>
<feature type="domain" description="DUF6894" evidence="1">
    <location>
        <begin position="4"/>
        <end position="71"/>
    </location>
</feature>
<reference evidence="2" key="2">
    <citation type="submission" date="2020-09" db="EMBL/GenBank/DDBJ databases">
        <authorList>
            <person name="Sun Q."/>
            <person name="Zhou Y."/>
        </authorList>
    </citation>
    <scope>NUCLEOTIDE SEQUENCE</scope>
    <source>
        <strain evidence="2">CGMCC 1.15493</strain>
    </source>
</reference>
<accession>A0A917DA64</accession>
<dbReference type="InterPro" id="IPR054189">
    <property type="entry name" value="DUF6894"/>
</dbReference>
<name>A0A917DA64_9HYPH</name>
<dbReference type="RefSeq" id="WP_188850297.1">
    <property type="nucleotide sequence ID" value="NZ_BMJJ01000003.1"/>
</dbReference>
<gene>
    <name evidence="2" type="ORF">GCM10011335_18740</name>
</gene>
<comment type="caution">
    <text evidence="2">The sequence shown here is derived from an EMBL/GenBank/DDBJ whole genome shotgun (WGS) entry which is preliminary data.</text>
</comment>
<dbReference type="Proteomes" id="UP000613160">
    <property type="component" value="Unassembled WGS sequence"/>
</dbReference>
<organism evidence="2 3">
    <name type="scientific">Aureimonas glaciei</name>
    <dbReference type="NCBI Taxonomy" id="1776957"/>
    <lineage>
        <taxon>Bacteria</taxon>
        <taxon>Pseudomonadati</taxon>
        <taxon>Pseudomonadota</taxon>
        <taxon>Alphaproteobacteria</taxon>
        <taxon>Hyphomicrobiales</taxon>
        <taxon>Aurantimonadaceae</taxon>
        <taxon>Aureimonas</taxon>
    </lineage>
</organism>
<dbReference type="Pfam" id="PF21834">
    <property type="entry name" value="DUF6894"/>
    <property type="match status" value="1"/>
</dbReference>
<sequence>MSIFYLHIRDGELLLADVEGQEFPDVEAAHAEAVRSAREMLAEKIKLGEIVDGQKIEIVDEAGDVVGVVALKETFRAA</sequence>
<reference evidence="2" key="1">
    <citation type="journal article" date="2014" name="Int. J. Syst. Evol. Microbiol.">
        <title>Complete genome sequence of Corynebacterium casei LMG S-19264T (=DSM 44701T), isolated from a smear-ripened cheese.</title>
        <authorList>
            <consortium name="US DOE Joint Genome Institute (JGI-PGF)"/>
            <person name="Walter F."/>
            <person name="Albersmeier A."/>
            <person name="Kalinowski J."/>
            <person name="Ruckert C."/>
        </authorList>
    </citation>
    <scope>NUCLEOTIDE SEQUENCE</scope>
    <source>
        <strain evidence="2">CGMCC 1.15493</strain>
    </source>
</reference>
<protein>
    <recommendedName>
        <fullName evidence="1">DUF6894 domain-containing protein</fullName>
    </recommendedName>
</protein>
<dbReference type="AlphaFoldDB" id="A0A917DA64"/>
<evidence type="ECO:0000313" key="3">
    <source>
        <dbReference type="Proteomes" id="UP000613160"/>
    </source>
</evidence>